<dbReference type="GO" id="GO:0004534">
    <property type="term" value="F:5'-3' RNA exonuclease activity"/>
    <property type="evidence" value="ECO:0007669"/>
    <property type="project" value="TreeGrafter"/>
</dbReference>
<evidence type="ECO:0000313" key="3">
    <source>
        <dbReference type="EMBL" id="CCC90687.1"/>
    </source>
</evidence>
<feature type="domain" description="Xrn1 N-terminal" evidence="2">
    <location>
        <begin position="67"/>
        <end position="267"/>
    </location>
</feature>
<feature type="compositionally biased region" description="Basic residues" evidence="1">
    <location>
        <begin position="799"/>
        <end position="811"/>
    </location>
</feature>
<accession>G0UM25</accession>
<reference evidence="3" key="1">
    <citation type="journal article" date="2012" name="Proc. Natl. Acad. Sci. U.S.A.">
        <title>Antigenic diversity is generated by distinct evolutionary mechanisms in African trypanosome species.</title>
        <authorList>
            <person name="Jackson A.P."/>
            <person name="Berry A."/>
            <person name="Aslett M."/>
            <person name="Allison H.C."/>
            <person name="Burton P."/>
            <person name="Vavrova-Anderson J."/>
            <person name="Brown R."/>
            <person name="Browne H."/>
            <person name="Corton N."/>
            <person name="Hauser H."/>
            <person name="Gamble J."/>
            <person name="Gilderthorp R."/>
            <person name="Marcello L."/>
            <person name="McQuillan J."/>
            <person name="Otto T.D."/>
            <person name="Quail M.A."/>
            <person name="Sanders M.J."/>
            <person name="van Tonder A."/>
            <person name="Ginger M.L."/>
            <person name="Field M.C."/>
            <person name="Barry J.D."/>
            <person name="Hertz-Fowler C."/>
            <person name="Berriman M."/>
        </authorList>
    </citation>
    <scope>NUCLEOTIDE SEQUENCE</scope>
    <source>
        <strain evidence="3">IL3000</strain>
    </source>
</reference>
<feature type="compositionally biased region" description="Polar residues" evidence="1">
    <location>
        <begin position="720"/>
        <end position="732"/>
    </location>
</feature>
<dbReference type="PANTHER" id="PTHR12341">
    <property type="entry name" value="5'-&gt;3' EXORIBONUCLEASE"/>
    <property type="match status" value="1"/>
</dbReference>
<dbReference type="InterPro" id="IPR004859">
    <property type="entry name" value="Xrn1_N"/>
</dbReference>
<evidence type="ECO:0000259" key="2">
    <source>
        <dbReference type="Pfam" id="PF03159"/>
    </source>
</evidence>
<proteinExistence type="predicted"/>
<dbReference type="AlphaFoldDB" id="G0UM25"/>
<feature type="region of interest" description="Disordered" evidence="1">
    <location>
        <begin position="26"/>
        <end position="61"/>
    </location>
</feature>
<dbReference type="GO" id="GO:0003723">
    <property type="term" value="F:RNA binding"/>
    <property type="evidence" value="ECO:0007669"/>
    <property type="project" value="TreeGrafter"/>
</dbReference>
<gene>
    <name evidence="3" type="ORF">TCIL3000_5_4340</name>
</gene>
<sequence length="869" mass="95001">MGILGLRKFIDSSSCTKLLPVNELNDDADGEVRHGQKGKVGTPSTVRSSKEVDNEQIPSSSDTVVPRVAHVLVDLNCIIHSSLGRGLSDNRHDGPDASVSPMNKRDLIQAVLHRLRFLLTQIVVPTSSLTICIDGPAPYAKLLTQRLRRRQASLCDSGGAQQLTSLAITPGSLLLVELENAIAAQFKLEGGRGFLVEYVPVFLHGSTVAGEGEAKIAHSMAYLAAACPSRGAKVEKGKYNPNDTVVVIGNDIDLTLTCMGATQYHNLFVLGPSSMQLISVSALLYRWLHASLQQPQCAKYAGEFHLTASELASVRIDFVFLFLLNGGDHYAGVGEVAHVLWRRYRVVRAASGMERSLVSTDLTSVDVGMLADVLQTAEYSGDADVKVGMRLLKAVFWSLQTTVTGVCPNYQFVPEASSVAGGPFLNHVRAAAAFYQHRKKFISFSSYNSASRGEGVNGNKGINKKQAEEGDGSRSRGSYLPLTPLETLVALMPTEASMPSSVVQALRSSHKYDSIAHTLLTSYDAAEIASAAQQAVEAADSLLTTSERFLRDFTRPVQINVLQKPRRLSRYEQHHMMATTGKVVAEEPMPVVKHIEMPDSFQYLGVKYPFYVKKLLFFSPFDRSPQSQSSPRDAEDLDSSCSHVDRSSSLRCHPSYTCPNEGAAASLEPHTDNVSSSSVATPNVRAVPAHPKPPKHMAPPMSDRREITSREGGKLDGRQRGQNNKLHGSSGRQDANLAVTREMTQQEAGCYKFRGSDEAFLNEIRGFLGEDDVSAMKSVLQPERVCQRPRNIGEEGTAKKPRKKRRGRNRHGSSTNPGVGEEEIVQEGDKKKSMQRKRRRDGVCTAEGMEEGGDNSTKQTDAVKRRRKK</sequence>
<dbReference type="GO" id="GO:0005634">
    <property type="term" value="C:nucleus"/>
    <property type="evidence" value="ECO:0007669"/>
    <property type="project" value="TreeGrafter"/>
</dbReference>
<protein>
    <recommendedName>
        <fullName evidence="2">Xrn1 N-terminal domain-containing protein</fullName>
    </recommendedName>
</protein>
<dbReference type="PANTHER" id="PTHR12341:SF73">
    <property type="entry name" value="XRN1 N-TERMINAL DOMAIN-CONTAINING PROTEIN"/>
    <property type="match status" value="1"/>
</dbReference>
<dbReference type="VEuPathDB" id="TriTrypDB:TcIL3000_5_4340"/>
<organism evidence="3">
    <name type="scientific">Trypanosoma congolense (strain IL3000)</name>
    <dbReference type="NCBI Taxonomy" id="1068625"/>
    <lineage>
        <taxon>Eukaryota</taxon>
        <taxon>Discoba</taxon>
        <taxon>Euglenozoa</taxon>
        <taxon>Kinetoplastea</taxon>
        <taxon>Metakinetoplastina</taxon>
        <taxon>Trypanosomatida</taxon>
        <taxon>Trypanosomatidae</taxon>
        <taxon>Trypanosoma</taxon>
        <taxon>Nannomonas</taxon>
    </lineage>
</organism>
<feature type="region of interest" description="Disordered" evidence="1">
    <location>
        <begin position="622"/>
        <end position="732"/>
    </location>
</feature>
<dbReference type="GO" id="GO:0000956">
    <property type="term" value="P:nuclear-transcribed mRNA catabolic process"/>
    <property type="evidence" value="ECO:0007669"/>
    <property type="project" value="TreeGrafter"/>
</dbReference>
<evidence type="ECO:0000256" key="1">
    <source>
        <dbReference type="SAM" id="MobiDB-lite"/>
    </source>
</evidence>
<feature type="compositionally biased region" description="Basic and acidic residues" evidence="1">
    <location>
        <begin position="465"/>
        <end position="474"/>
    </location>
</feature>
<feature type="region of interest" description="Disordered" evidence="1">
    <location>
        <begin position="779"/>
        <end position="869"/>
    </location>
</feature>
<dbReference type="Pfam" id="PF03159">
    <property type="entry name" value="XRN_N"/>
    <property type="match status" value="1"/>
</dbReference>
<dbReference type="Gene3D" id="3.40.50.12390">
    <property type="match status" value="1"/>
</dbReference>
<dbReference type="InterPro" id="IPR027073">
    <property type="entry name" value="5_3_exoribonuclease"/>
</dbReference>
<dbReference type="EMBL" id="HE575318">
    <property type="protein sequence ID" value="CCC90687.1"/>
    <property type="molecule type" value="Genomic_DNA"/>
</dbReference>
<name>G0UM25_TRYCI</name>
<feature type="region of interest" description="Disordered" evidence="1">
    <location>
        <begin position="449"/>
        <end position="479"/>
    </location>
</feature>
<feature type="compositionally biased region" description="Basic and acidic residues" evidence="1">
    <location>
        <begin position="702"/>
        <end position="719"/>
    </location>
</feature>
<feature type="compositionally biased region" description="Polar residues" evidence="1">
    <location>
        <begin position="672"/>
        <end position="681"/>
    </location>
</feature>